<gene>
    <name evidence="9" type="ORF">B0H67DRAFT_243839</name>
</gene>
<comment type="subcellular location">
    <subcellularLocation>
        <location evidence="1">Membrane</location>
        <topology evidence="1">Single-pass membrane protein</topology>
    </subcellularLocation>
</comment>
<evidence type="ECO:0000256" key="7">
    <source>
        <dbReference type="SAM" id="MobiDB-lite"/>
    </source>
</evidence>
<dbReference type="Pfam" id="PF01822">
    <property type="entry name" value="WSC"/>
    <property type="match status" value="2"/>
</dbReference>
<evidence type="ECO:0000313" key="9">
    <source>
        <dbReference type="EMBL" id="KAK0715595.1"/>
    </source>
</evidence>
<name>A0AA40DU38_9PEZI</name>
<organism evidence="9 10">
    <name type="scientific">Lasiosphaeris hirsuta</name>
    <dbReference type="NCBI Taxonomy" id="260670"/>
    <lineage>
        <taxon>Eukaryota</taxon>
        <taxon>Fungi</taxon>
        <taxon>Dikarya</taxon>
        <taxon>Ascomycota</taxon>
        <taxon>Pezizomycotina</taxon>
        <taxon>Sordariomycetes</taxon>
        <taxon>Sordariomycetidae</taxon>
        <taxon>Sordariales</taxon>
        <taxon>Lasiosphaeriaceae</taxon>
        <taxon>Lasiosphaeris</taxon>
    </lineage>
</organism>
<keyword evidence="6" id="KW-0325">Glycoprotein</keyword>
<keyword evidence="3" id="KW-0732">Signal</keyword>
<dbReference type="AlphaFoldDB" id="A0AA40DU38"/>
<comment type="caution">
    <text evidence="9">The sequence shown here is derived from an EMBL/GenBank/DDBJ whole genome shotgun (WGS) entry which is preliminary data.</text>
</comment>
<proteinExistence type="predicted"/>
<reference evidence="9" key="1">
    <citation type="submission" date="2023-06" db="EMBL/GenBank/DDBJ databases">
        <title>Genome-scale phylogeny and comparative genomics of the fungal order Sordariales.</title>
        <authorList>
            <consortium name="Lawrence Berkeley National Laboratory"/>
            <person name="Hensen N."/>
            <person name="Bonometti L."/>
            <person name="Westerberg I."/>
            <person name="Brannstrom I.O."/>
            <person name="Guillou S."/>
            <person name="Cros-Aarteil S."/>
            <person name="Calhoun S."/>
            <person name="Haridas S."/>
            <person name="Kuo A."/>
            <person name="Mondo S."/>
            <person name="Pangilinan J."/>
            <person name="Riley R."/>
            <person name="Labutti K."/>
            <person name="Andreopoulos B."/>
            <person name="Lipzen A."/>
            <person name="Chen C."/>
            <person name="Yanf M."/>
            <person name="Daum C."/>
            <person name="Ng V."/>
            <person name="Clum A."/>
            <person name="Steindorff A."/>
            <person name="Ohm R."/>
            <person name="Martin F."/>
            <person name="Silar P."/>
            <person name="Natvig D."/>
            <person name="Lalanne C."/>
            <person name="Gautier V."/>
            <person name="Ament-Velasquez S.L."/>
            <person name="Kruys A."/>
            <person name="Hutchinson M.I."/>
            <person name="Powell A.J."/>
            <person name="Barry K."/>
            <person name="Miller A.N."/>
            <person name="Grigoriev I.V."/>
            <person name="Debuchy R."/>
            <person name="Gladieux P."/>
            <person name="Thoren M.H."/>
            <person name="Johannesson H."/>
        </authorList>
    </citation>
    <scope>NUCLEOTIDE SEQUENCE</scope>
    <source>
        <strain evidence="9">SMH4607-1</strain>
    </source>
</reference>
<dbReference type="Proteomes" id="UP001172102">
    <property type="component" value="Unassembled WGS sequence"/>
</dbReference>
<dbReference type="GO" id="GO:0005886">
    <property type="term" value="C:plasma membrane"/>
    <property type="evidence" value="ECO:0007669"/>
    <property type="project" value="TreeGrafter"/>
</dbReference>
<dbReference type="PANTHER" id="PTHR24269">
    <property type="entry name" value="KREMEN PROTEIN"/>
    <property type="match status" value="1"/>
</dbReference>
<protein>
    <submittedName>
        <fullName evidence="9">WSC domain-containing protein</fullName>
    </submittedName>
</protein>
<dbReference type="PANTHER" id="PTHR24269:SF16">
    <property type="entry name" value="PROTEIN SLG1"/>
    <property type="match status" value="1"/>
</dbReference>
<feature type="domain" description="WSC" evidence="8">
    <location>
        <begin position="28"/>
        <end position="118"/>
    </location>
</feature>
<evidence type="ECO:0000256" key="3">
    <source>
        <dbReference type="ARBA" id="ARBA00022729"/>
    </source>
</evidence>
<evidence type="ECO:0000256" key="1">
    <source>
        <dbReference type="ARBA" id="ARBA00004167"/>
    </source>
</evidence>
<dbReference type="InterPro" id="IPR002889">
    <property type="entry name" value="WSC_carb-bd"/>
</dbReference>
<keyword evidence="2" id="KW-0812">Transmembrane</keyword>
<evidence type="ECO:0000313" key="10">
    <source>
        <dbReference type="Proteomes" id="UP001172102"/>
    </source>
</evidence>
<keyword evidence="5" id="KW-0472">Membrane</keyword>
<feature type="domain" description="WSC" evidence="8">
    <location>
        <begin position="132"/>
        <end position="222"/>
    </location>
</feature>
<accession>A0AA40DU38</accession>
<keyword evidence="10" id="KW-1185">Reference proteome</keyword>
<evidence type="ECO:0000256" key="4">
    <source>
        <dbReference type="ARBA" id="ARBA00022989"/>
    </source>
</evidence>
<feature type="compositionally biased region" description="Low complexity" evidence="7">
    <location>
        <begin position="225"/>
        <end position="288"/>
    </location>
</feature>
<evidence type="ECO:0000256" key="6">
    <source>
        <dbReference type="ARBA" id="ARBA00023180"/>
    </source>
</evidence>
<evidence type="ECO:0000256" key="2">
    <source>
        <dbReference type="ARBA" id="ARBA00022692"/>
    </source>
</evidence>
<dbReference type="SMART" id="SM00321">
    <property type="entry name" value="WSC"/>
    <property type="match status" value="2"/>
</dbReference>
<feature type="region of interest" description="Disordered" evidence="7">
    <location>
        <begin position="224"/>
        <end position="291"/>
    </location>
</feature>
<dbReference type="PROSITE" id="PS51212">
    <property type="entry name" value="WSC"/>
    <property type="match status" value="2"/>
</dbReference>
<dbReference type="EMBL" id="JAUKUA010000004">
    <property type="protein sequence ID" value="KAK0715595.1"/>
    <property type="molecule type" value="Genomic_DNA"/>
</dbReference>
<sequence length="333" mass="34471">MGYNPGAQTDIFVGDEDKTPPPAVIKKADSYVGCYVDSGNPRIFSVVNQIGESMTPEVCLQACTKNGYKYAGIEDGHECWCGQTVPSTQVTDSQCSKMCTGSVQTCGGPSLMEIYSTGITAPLPLPPLPPASWSPVGCFFDPVNPRALPDRQEISGRVSVANCLAACSGSAYAGVENGQECYCGTSLDGVQQAPNAECNMLCVGDSRVLCGGNARLNIYGHVPVSSSSSSTFPASSTSSTSSSSSTKSTSTSTSTSTSSKSSSSSLSTSTKSTSTSTSSTKSSSTTSTAHPAATPTTFTMLYICQLTNWAKPCANVQIHHASACVSFKNILTD</sequence>
<dbReference type="InterPro" id="IPR051836">
    <property type="entry name" value="Kremen_rcpt"/>
</dbReference>
<evidence type="ECO:0000259" key="8">
    <source>
        <dbReference type="PROSITE" id="PS51212"/>
    </source>
</evidence>
<keyword evidence="4" id="KW-1133">Transmembrane helix</keyword>
<evidence type="ECO:0000256" key="5">
    <source>
        <dbReference type="ARBA" id="ARBA00023136"/>
    </source>
</evidence>